<dbReference type="SMART" id="SM01283">
    <property type="entry name" value="Costars"/>
    <property type="match status" value="1"/>
</dbReference>
<dbReference type="PANTHER" id="PTHR46334:SF1">
    <property type="entry name" value="COSTARS FAMILY PROTEIN ABRACL"/>
    <property type="match status" value="1"/>
</dbReference>
<feature type="domain" description="Costars" evidence="5">
    <location>
        <begin position="182"/>
        <end position="260"/>
    </location>
</feature>
<reference evidence="6 7" key="1">
    <citation type="journal article" date="2020" name="Nature">
        <title>Six reference-quality genomes reveal evolution of bat adaptations.</title>
        <authorList>
            <person name="Jebb D."/>
            <person name="Huang Z."/>
            <person name="Pippel M."/>
            <person name="Hughes G.M."/>
            <person name="Lavrichenko K."/>
            <person name="Devanna P."/>
            <person name="Winkler S."/>
            <person name="Jermiin L.S."/>
            <person name="Skirmuntt E.C."/>
            <person name="Katzourakis A."/>
            <person name="Burkitt-Gray L."/>
            <person name="Ray D.A."/>
            <person name="Sullivan K.A.M."/>
            <person name="Roscito J.G."/>
            <person name="Kirilenko B.M."/>
            <person name="Davalos L.M."/>
            <person name="Corthals A.P."/>
            <person name="Power M.L."/>
            <person name="Jones G."/>
            <person name="Ransome R.D."/>
            <person name="Dechmann D.K.N."/>
            <person name="Locatelli A.G."/>
            <person name="Puechmaille S.J."/>
            <person name="Fedrigo O."/>
            <person name="Jarvis E.D."/>
            <person name="Hiller M."/>
            <person name="Vernes S.C."/>
            <person name="Myers E.W."/>
            <person name="Teeling E.C."/>
        </authorList>
    </citation>
    <scope>NUCLEOTIDE SEQUENCE [LARGE SCALE GENOMIC DNA]</scope>
    <source>
        <strain evidence="6">MMyoMyo1</strain>
        <tissue evidence="6">Flight muscle</tissue>
    </source>
</reference>
<name>A0A7J7WUK1_MYOMY</name>
<evidence type="ECO:0000313" key="7">
    <source>
        <dbReference type="Proteomes" id="UP000527355"/>
    </source>
</evidence>
<dbReference type="InterPro" id="IPR044302">
    <property type="entry name" value="Costars"/>
</dbReference>
<evidence type="ECO:0000256" key="3">
    <source>
        <dbReference type="ARBA" id="ARBA00031406"/>
    </source>
</evidence>
<comment type="caution">
    <text evidence="6">The sequence shown here is derived from an EMBL/GenBank/DDBJ whole genome shotgun (WGS) entry which is preliminary data.</text>
</comment>
<dbReference type="Gene3D" id="1.10.10.1540">
    <property type="entry name" value="Costar domain"/>
    <property type="match status" value="1"/>
</dbReference>
<evidence type="ECO:0000256" key="4">
    <source>
        <dbReference type="SAM" id="MobiDB-lite"/>
    </source>
</evidence>
<dbReference type="VEuPathDB" id="HostDB:GeneID_118660381"/>
<gene>
    <name evidence="6" type="ORF">mMyoMyo1_000105</name>
</gene>
<evidence type="ECO:0000259" key="5">
    <source>
        <dbReference type="SMART" id="SM01283"/>
    </source>
</evidence>
<evidence type="ECO:0000256" key="1">
    <source>
        <dbReference type="ARBA" id="ARBA00006126"/>
    </source>
</evidence>
<dbReference type="InterPro" id="IPR027817">
    <property type="entry name" value="Costars_dom"/>
</dbReference>
<evidence type="ECO:0000256" key="2">
    <source>
        <dbReference type="ARBA" id="ARBA00024115"/>
    </source>
</evidence>
<proteinExistence type="inferred from homology"/>
<dbReference type="InterPro" id="IPR038095">
    <property type="entry name" value="Costars_sf"/>
</dbReference>
<dbReference type="PANTHER" id="PTHR46334">
    <property type="entry name" value="COSTARS FAMILY PROTEIN ABRACL"/>
    <property type="match status" value="1"/>
</dbReference>
<feature type="region of interest" description="Disordered" evidence="4">
    <location>
        <begin position="135"/>
        <end position="174"/>
    </location>
</feature>
<dbReference type="Proteomes" id="UP000527355">
    <property type="component" value="Unassembled WGS sequence"/>
</dbReference>
<sequence length="262" mass="28329">MSFVCTSHHSAVLLISGDPCSWPREPKSRFSWETSAFSTLGRFISSARSGTLAGDQASDAGGWGLLSPGGAQERWRQSKRWRSGSLSHLPGLCPLIGRLHSPSFFLIGLSLGVWAAHFLSAETLTTPFPPLPPPLPAHQPFSVPHHFLPQPLPPRSGSSDNPPPRTAPGFLRTSPGGGEAAMNVEHEVNLLVEEIHRLGSKNADGKLSVKFGVLFRDDKCANLFEALVGTLKAAKRRKIVTYPGELLLQGVHDDVDIILLQD</sequence>
<protein>
    <recommendedName>
        <fullName evidence="2">Costars family protein ABRACL</fullName>
    </recommendedName>
    <alternativeName>
        <fullName evidence="3">ABRA C-terminal-like protein</fullName>
    </alternativeName>
</protein>
<keyword evidence="7" id="KW-1185">Reference proteome</keyword>
<comment type="similarity">
    <text evidence="1">Belongs to the costars family.</text>
</comment>
<accession>A0A7J7WUK1</accession>
<dbReference type="Pfam" id="PF14705">
    <property type="entry name" value="Costars"/>
    <property type="match status" value="1"/>
</dbReference>
<evidence type="ECO:0000313" key="6">
    <source>
        <dbReference type="EMBL" id="KAF6340860.1"/>
    </source>
</evidence>
<dbReference type="EMBL" id="JABWUV010000007">
    <property type="protein sequence ID" value="KAF6340860.1"/>
    <property type="molecule type" value="Genomic_DNA"/>
</dbReference>
<dbReference type="FunFam" id="1.10.10.1540:FF:000002">
    <property type="entry name" value="costars family protein ABRACL"/>
    <property type="match status" value="1"/>
</dbReference>
<organism evidence="6 7">
    <name type="scientific">Myotis myotis</name>
    <name type="common">Greater mouse-eared bat</name>
    <name type="synonym">Vespertilio myotis</name>
    <dbReference type="NCBI Taxonomy" id="51298"/>
    <lineage>
        <taxon>Eukaryota</taxon>
        <taxon>Metazoa</taxon>
        <taxon>Chordata</taxon>
        <taxon>Craniata</taxon>
        <taxon>Vertebrata</taxon>
        <taxon>Euteleostomi</taxon>
        <taxon>Mammalia</taxon>
        <taxon>Eutheria</taxon>
        <taxon>Laurasiatheria</taxon>
        <taxon>Chiroptera</taxon>
        <taxon>Yangochiroptera</taxon>
        <taxon>Vespertilionidae</taxon>
        <taxon>Myotis</taxon>
    </lineage>
</organism>
<dbReference type="AlphaFoldDB" id="A0A7J7WUK1"/>
<dbReference type="GO" id="GO:0032970">
    <property type="term" value="P:regulation of actin filament-based process"/>
    <property type="evidence" value="ECO:0007669"/>
    <property type="project" value="TreeGrafter"/>
</dbReference>